<feature type="non-terminal residue" evidence="6">
    <location>
        <position position="191"/>
    </location>
</feature>
<dbReference type="InterPro" id="IPR038051">
    <property type="entry name" value="XRCC4-like_N_sf"/>
</dbReference>
<dbReference type="PANTHER" id="PTHR28559">
    <property type="entry name" value="DNA REPAIR PROTEIN XRCC4"/>
    <property type="match status" value="1"/>
</dbReference>
<dbReference type="InterPro" id="IPR053961">
    <property type="entry name" value="XRCC4_N"/>
</dbReference>
<sequence length="191" mass="21971">MCPYSETNKILSLVDDAILAFPCMALCLEYQNQLYLSGCFKEQRSSFLLNSAVRASLFLLRSRYRYPGWAGPWSWYPSFQGMHMSVREIHFSPPSDLSYFLRVDWEGRNLGLGFQLLLTDGQKAWRGKVSEVVLNDEAEELEMPKEKYIQDLQQALTEPENSASYCFTVKPDPTSSCTVTLTYEKMQKDIS</sequence>
<accession>A0ABV0WFL5</accession>
<dbReference type="Gene3D" id="2.170.210.10">
    <property type="entry name" value="DNA double-strand break repair and VJ recombination XRCC4, N-terminal"/>
    <property type="match status" value="1"/>
</dbReference>
<comment type="subcellular location">
    <subcellularLocation>
        <location evidence="1">Nucleus</location>
    </subcellularLocation>
</comment>
<reference evidence="6 7" key="1">
    <citation type="submission" date="2021-06" db="EMBL/GenBank/DDBJ databases">
        <authorList>
            <person name="Palmer J.M."/>
        </authorList>
    </citation>
    <scope>NUCLEOTIDE SEQUENCE [LARGE SCALE GENOMIC DNA]</scope>
    <source>
        <strain evidence="6 7">XR_2019</strain>
        <tissue evidence="6">Muscle</tissue>
    </source>
</reference>
<dbReference type="SUPFAM" id="SSF50809">
    <property type="entry name" value="XRCC4, N-terminal domain"/>
    <property type="match status" value="1"/>
</dbReference>
<keyword evidence="2" id="KW-0227">DNA damage</keyword>
<evidence type="ECO:0000256" key="2">
    <source>
        <dbReference type="ARBA" id="ARBA00022763"/>
    </source>
</evidence>
<evidence type="ECO:0000259" key="5">
    <source>
        <dbReference type="Pfam" id="PF06632"/>
    </source>
</evidence>
<feature type="domain" description="XRCC4 N-terminal" evidence="5">
    <location>
        <begin position="98"/>
        <end position="190"/>
    </location>
</feature>
<organism evidence="6 7">
    <name type="scientific">Xenotaenia resolanae</name>
    <dbReference type="NCBI Taxonomy" id="208358"/>
    <lineage>
        <taxon>Eukaryota</taxon>
        <taxon>Metazoa</taxon>
        <taxon>Chordata</taxon>
        <taxon>Craniata</taxon>
        <taxon>Vertebrata</taxon>
        <taxon>Euteleostomi</taxon>
        <taxon>Actinopterygii</taxon>
        <taxon>Neopterygii</taxon>
        <taxon>Teleostei</taxon>
        <taxon>Neoteleostei</taxon>
        <taxon>Acanthomorphata</taxon>
        <taxon>Ovalentaria</taxon>
        <taxon>Atherinomorphae</taxon>
        <taxon>Cyprinodontiformes</taxon>
        <taxon>Goodeidae</taxon>
        <taxon>Xenotaenia</taxon>
    </lineage>
</organism>
<gene>
    <name evidence="6" type="ORF">XENORESO_007672</name>
</gene>
<evidence type="ECO:0000256" key="3">
    <source>
        <dbReference type="ARBA" id="ARBA00023204"/>
    </source>
</evidence>
<keyword evidence="4" id="KW-0539">Nucleus</keyword>
<name>A0ABV0WFL5_9TELE</name>
<evidence type="ECO:0000313" key="7">
    <source>
        <dbReference type="Proteomes" id="UP001444071"/>
    </source>
</evidence>
<dbReference type="InterPro" id="IPR009089">
    <property type="entry name" value="XRCC4_N_sf"/>
</dbReference>
<proteinExistence type="predicted"/>
<keyword evidence="7" id="KW-1185">Reference proteome</keyword>
<dbReference type="Proteomes" id="UP001444071">
    <property type="component" value="Unassembled WGS sequence"/>
</dbReference>
<dbReference type="PANTHER" id="PTHR28559:SF1">
    <property type="entry name" value="DNA REPAIR PROTEIN XRCC4"/>
    <property type="match status" value="1"/>
</dbReference>
<evidence type="ECO:0000256" key="1">
    <source>
        <dbReference type="ARBA" id="ARBA00004123"/>
    </source>
</evidence>
<evidence type="ECO:0000313" key="6">
    <source>
        <dbReference type="EMBL" id="MEQ2267568.1"/>
    </source>
</evidence>
<evidence type="ECO:0000256" key="4">
    <source>
        <dbReference type="ARBA" id="ARBA00023242"/>
    </source>
</evidence>
<dbReference type="Pfam" id="PF06632">
    <property type="entry name" value="XRCC4"/>
    <property type="match status" value="1"/>
</dbReference>
<dbReference type="InterPro" id="IPR010585">
    <property type="entry name" value="DNA_repair_prot_XRCC4"/>
</dbReference>
<protein>
    <recommendedName>
        <fullName evidence="5">XRCC4 N-terminal domain-containing protein</fullName>
    </recommendedName>
</protein>
<keyword evidence="3" id="KW-0234">DNA repair</keyword>
<dbReference type="EMBL" id="JAHRIM010042521">
    <property type="protein sequence ID" value="MEQ2267568.1"/>
    <property type="molecule type" value="Genomic_DNA"/>
</dbReference>
<comment type="caution">
    <text evidence="6">The sequence shown here is derived from an EMBL/GenBank/DDBJ whole genome shotgun (WGS) entry which is preliminary data.</text>
</comment>